<dbReference type="Proteomes" id="UP001060085">
    <property type="component" value="Linkage Group LG08"/>
</dbReference>
<name>A0ACB9ZW16_CATRO</name>
<gene>
    <name evidence="1" type="ORF">M9H77_36422</name>
</gene>
<protein>
    <submittedName>
        <fullName evidence="1">Uncharacterized protein</fullName>
    </submittedName>
</protein>
<organism evidence="1 2">
    <name type="scientific">Catharanthus roseus</name>
    <name type="common">Madagascar periwinkle</name>
    <name type="synonym">Vinca rosea</name>
    <dbReference type="NCBI Taxonomy" id="4058"/>
    <lineage>
        <taxon>Eukaryota</taxon>
        <taxon>Viridiplantae</taxon>
        <taxon>Streptophyta</taxon>
        <taxon>Embryophyta</taxon>
        <taxon>Tracheophyta</taxon>
        <taxon>Spermatophyta</taxon>
        <taxon>Magnoliopsida</taxon>
        <taxon>eudicotyledons</taxon>
        <taxon>Gunneridae</taxon>
        <taxon>Pentapetalae</taxon>
        <taxon>asterids</taxon>
        <taxon>lamiids</taxon>
        <taxon>Gentianales</taxon>
        <taxon>Apocynaceae</taxon>
        <taxon>Rauvolfioideae</taxon>
        <taxon>Vinceae</taxon>
        <taxon>Catharanthinae</taxon>
        <taxon>Catharanthus</taxon>
    </lineage>
</organism>
<proteinExistence type="predicted"/>
<evidence type="ECO:0000313" key="2">
    <source>
        <dbReference type="Proteomes" id="UP001060085"/>
    </source>
</evidence>
<dbReference type="EMBL" id="CM044708">
    <property type="protein sequence ID" value="KAI5650417.1"/>
    <property type="molecule type" value="Genomic_DNA"/>
</dbReference>
<keyword evidence="2" id="KW-1185">Reference proteome</keyword>
<sequence>MVLHTQWCAEVVAKILSKKEKKLEEKEREEKKRRKRRVNSYFWQHRWHIDRDEDEVARVVAFMVLFCDGTFHAPGFRIAMSKPWKCEAESLKRHSLKDNVYQLMFHLAKTSDRALHDRPWNLDEKLIILRTCDSATQYPPSNFNSMVLPDGKHKGLHIDSRTPIAKIDPLHPSEFLKGTKSPSVANLNYLPYKMTLVTNKQQGSIIDSKSISASTESPPSTPVANETNT</sequence>
<comment type="caution">
    <text evidence="1">The sequence shown here is derived from an EMBL/GenBank/DDBJ whole genome shotgun (WGS) entry which is preliminary data.</text>
</comment>
<reference evidence="2" key="1">
    <citation type="journal article" date="2023" name="Nat. Plants">
        <title>Single-cell RNA sequencing provides a high-resolution roadmap for understanding the multicellular compartmentation of specialized metabolism.</title>
        <authorList>
            <person name="Sun S."/>
            <person name="Shen X."/>
            <person name="Li Y."/>
            <person name="Li Y."/>
            <person name="Wang S."/>
            <person name="Li R."/>
            <person name="Zhang H."/>
            <person name="Shen G."/>
            <person name="Guo B."/>
            <person name="Wei J."/>
            <person name="Xu J."/>
            <person name="St-Pierre B."/>
            <person name="Chen S."/>
            <person name="Sun C."/>
        </authorList>
    </citation>
    <scope>NUCLEOTIDE SEQUENCE [LARGE SCALE GENOMIC DNA]</scope>
</reference>
<accession>A0ACB9ZW16</accession>
<evidence type="ECO:0000313" key="1">
    <source>
        <dbReference type="EMBL" id="KAI5650417.1"/>
    </source>
</evidence>